<evidence type="ECO:0008006" key="5">
    <source>
        <dbReference type="Google" id="ProtNLM"/>
    </source>
</evidence>
<dbReference type="STRING" id="35722.A0A0B7NK39"/>
<feature type="compositionally biased region" description="Acidic residues" evidence="2">
    <location>
        <begin position="196"/>
        <end position="209"/>
    </location>
</feature>
<keyword evidence="1" id="KW-0175">Coiled coil</keyword>
<dbReference type="InterPro" id="IPR005024">
    <property type="entry name" value="Snf7_fam"/>
</dbReference>
<name>A0A0B7NK39_9FUNG</name>
<keyword evidence="4" id="KW-1185">Reference proteome</keyword>
<dbReference type="OrthoDB" id="2329734at2759"/>
<evidence type="ECO:0000313" key="3">
    <source>
        <dbReference type="EMBL" id="CEP15313.1"/>
    </source>
</evidence>
<dbReference type="Gene3D" id="6.10.140.1230">
    <property type="match status" value="1"/>
</dbReference>
<dbReference type="Proteomes" id="UP000054107">
    <property type="component" value="Unassembled WGS sequence"/>
</dbReference>
<feature type="coiled-coil region" evidence="1">
    <location>
        <begin position="18"/>
        <end position="45"/>
    </location>
</feature>
<evidence type="ECO:0000256" key="1">
    <source>
        <dbReference type="SAM" id="Coils"/>
    </source>
</evidence>
<dbReference type="GO" id="GO:0007034">
    <property type="term" value="P:vacuolar transport"/>
    <property type="evidence" value="ECO:0007669"/>
    <property type="project" value="InterPro"/>
</dbReference>
<feature type="region of interest" description="Disordered" evidence="2">
    <location>
        <begin position="182"/>
        <end position="211"/>
    </location>
</feature>
<evidence type="ECO:0000256" key="2">
    <source>
        <dbReference type="SAM" id="MobiDB-lite"/>
    </source>
</evidence>
<evidence type="ECO:0000313" key="4">
    <source>
        <dbReference type="Proteomes" id="UP000054107"/>
    </source>
</evidence>
<protein>
    <recommendedName>
        <fullName evidence="5">Charged multivesicular body protein 3</fullName>
    </recommendedName>
</protein>
<sequence length="221" mass="25096">MASTIQRFFGKTPPDELVKKWKQEIRAQQRQIDREIRSIDNEESKVKKSIKQIAKKGDVKNCRMLAKELVRSQKHKNRLYTSKAQMNSITMQLDHQLATIKLAGSIQKSAEVMKMVNQLARLPEISKNMQQMSMEMTKAGIIEEMIGDTMDMMDDEDIEEAADEEVNKVLFTITDGILGEAGSVGPALETAPVIADQEDEEDEEEEPELDLMKKRLQALKG</sequence>
<dbReference type="EMBL" id="LN732068">
    <property type="protein sequence ID" value="CEP15313.1"/>
    <property type="molecule type" value="Genomic_DNA"/>
</dbReference>
<accession>A0A0B7NK39</accession>
<gene>
    <name evidence="3" type="primary">PARPA_09520.1 scaffold 36791</name>
</gene>
<organism evidence="3 4">
    <name type="scientific">Parasitella parasitica</name>
    <dbReference type="NCBI Taxonomy" id="35722"/>
    <lineage>
        <taxon>Eukaryota</taxon>
        <taxon>Fungi</taxon>
        <taxon>Fungi incertae sedis</taxon>
        <taxon>Mucoromycota</taxon>
        <taxon>Mucoromycotina</taxon>
        <taxon>Mucoromycetes</taxon>
        <taxon>Mucorales</taxon>
        <taxon>Mucorineae</taxon>
        <taxon>Mucoraceae</taxon>
        <taxon>Parasitella</taxon>
    </lineage>
</organism>
<reference evidence="3 4" key="1">
    <citation type="submission" date="2014-09" db="EMBL/GenBank/DDBJ databases">
        <authorList>
            <person name="Ellenberger Sabrina"/>
        </authorList>
    </citation>
    <scope>NUCLEOTIDE SEQUENCE [LARGE SCALE GENOMIC DNA]</scope>
    <source>
        <strain evidence="3 4">CBS 412.66</strain>
    </source>
</reference>
<dbReference type="Pfam" id="PF03357">
    <property type="entry name" value="Snf7"/>
    <property type="match status" value="1"/>
</dbReference>
<dbReference type="PANTHER" id="PTHR10476">
    <property type="entry name" value="CHARGED MULTIVESICULAR BODY PROTEIN"/>
    <property type="match status" value="1"/>
</dbReference>
<proteinExistence type="predicted"/>
<dbReference type="AlphaFoldDB" id="A0A0B7NK39"/>